<dbReference type="CDD" id="cd00827">
    <property type="entry name" value="init_cond_enzymes"/>
    <property type="match status" value="1"/>
</dbReference>
<evidence type="ECO:0000256" key="1">
    <source>
        <dbReference type="ARBA" id="ARBA00007061"/>
    </source>
</evidence>
<dbReference type="Pfam" id="PF01154">
    <property type="entry name" value="HMG_CoA_synt_N"/>
    <property type="match status" value="1"/>
</dbReference>
<dbReference type="GO" id="GO:0004421">
    <property type="term" value="F:hydroxymethylglutaryl-CoA synthase activity"/>
    <property type="evidence" value="ECO:0007669"/>
    <property type="project" value="InterPro"/>
</dbReference>
<dbReference type="SUPFAM" id="SSF53901">
    <property type="entry name" value="Thiolase-like"/>
    <property type="match status" value="2"/>
</dbReference>
<dbReference type="Proteomes" id="UP000266915">
    <property type="component" value="Unassembled WGS sequence"/>
</dbReference>
<sequence>MNTYQTSSPAVGIDDIAFATGANRIDLAELAGRFGVEPAKYYVGLGQSEMSVPAADEDIVTMAAAAAAPIIERHGSGRLRTVLFATESGIDQSKSAGVYVHRLLGLPQAVRVVELKQACYSATAALQFAAALVARNPEETVLVIASDVARYELHSNAEPTQGAGAVAMLVAADPAILELETATGVYTQDVMDFWRPNHSATAIVDGKLSISAYQDAIEGAWADYRSRGGADFSEVDHFCYHQPFTKMAIKAHRHLAKSLGSERTQEELDAQIEPTTGYNRRIGNSYTASVYLALLALLDGDEDLTGRRIAFLSYGSGAVAECFSGIVRPGYRSALRSDANRAQLDARTVVDDARYLQLLEDAASADVHDSDRPRETGAPFRFAGVVGDRRQYEPTSA</sequence>
<feature type="binding site" evidence="4">
    <location>
        <position position="250"/>
    </location>
    <ligand>
        <name>(3S)-3-hydroxy-3-methylglutaryl-CoA</name>
        <dbReference type="ChEBI" id="CHEBI:43074"/>
    </ligand>
</feature>
<accession>A0A3N2C4W3</accession>
<dbReference type="PANTHER" id="PTHR43323:SF2">
    <property type="entry name" value="HYDROXYMETHYLGLUTARYL-COA SYNTHASE"/>
    <property type="match status" value="1"/>
</dbReference>
<evidence type="ECO:0000313" key="8">
    <source>
        <dbReference type="Proteomes" id="UP000266915"/>
    </source>
</evidence>
<organism evidence="7 8">
    <name type="scientific">Plantibacter flavus</name>
    <dbReference type="NCBI Taxonomy" id="150123"/>
    <lineage>
        <taxon>Bacteria</taxon>
        <taxon>Bacillati</taxon>
        <taxon>Actinomycetota</taxon>
        <taxon>Actinomycetes</taxon>
        <taxon>Micrococcales</taxon>
        <taxon>Microbacteriaceae</taxon>
        <taxon>Plantibacter</taxon>
    </lineage>
</organism>
<dbReference type="EMBL" id="RKHL01000001">
    <property type="protein sequence ID" value="ROR82460.1"/>
    <property type="molecule type" value="Genomic_DNA"/>
</dbReference>
<feature type="binding site" evidence="4">
    <location>
        <position position="151"/>
    </location>
    <ligand>
        <name>(3S)-3-hydroxy-3-methylglutaryl-CoA</name>
        <dbReference type="ChEBI" id="CHEBI:43074"/>
    </ligand>
</feature>
<dbReference type="Pfam" id="PF08540">
    <property type="entry name" value="HMG_CoA_synt_C"/>
    <property type="match status" value="2"/>
</dbReference>
<feature type="active site" description="Proton donor/acceptor" evidence="3">
    <location>
        <position position="87"/>
    </location>
</feature>
<evidence type="ECO:0000259" key="5">
    <source>
        <dbReference type="Pfam" id="PF01154"/>
    </source>
</evidence>
<reference evidence="7 8" key="1">
    <citation type="submission" date="2018-11" db="EMBL/GenBank/DDBJ databases">
        <title>Sequencing the genomes of 1000 actinobacteria strains.</title>
        <authorList>
            <person name="Klenk H.-P."/>
        </authorList>
    </citation>
    <scope>NUCLEOTIDE SEQUENCE [LARGE SCALE GENOMIC DNA]</scope>
    <source>
        <strain evidence="7 8">DSM 14012</strain>
    </source>
</reference>
<dbReference type="GO" id="GO:0006084">
    <property type="term" value="P:acetyl-CoA metabolic process"/>
    <property type="evidence" value="ECO:0007669"/>
    <property type="project" value="InterPro"/>
</dbReference>
<dbReference type="InterPro" id="IPR013746">
    <property type="entry name" value="HMG_CoA_synt_C_dom"/>
</dbReference>
<name>A0A3N2C4W3_9MICO</name>
<dbReference type="NCBIfam" id="TIGR01835">
    <property type="entry name" value="HMG-CoA-S_prok"/>
    <property type="match status" value="1"/>
</dbReference>
<keyword evidence="2" id="KW-0808">Transferase</keyword>
<dbReference type="AlphaFoldDB" id="A0A3N2C4W3"/>
<gene>
    <name evidence="7" type="ORF">EDD42_2551</name>
</gene>
<feature type="domain" description="Hydroxymethylglutaryl-coenzyme A synthase N-terminal" evidence="5">
    <location>
        <begin position="11"/>
        <end position="173"/>
    </location>
</feature>
<feature type="active site" description="Proton donor/acceptor" evidence="3">
    <location>
        <position position="241"/>
    </location>
</feature>
<evidence type="ECO:0000256" key="2">
    <source>
        <dbReference type="ARBA" id="ARBA00022679"/>
    </source>
</evidence>
<keyword evidence="8" id="KW-1185">Reference proteome</keyword>
<evidence type="ECO:0000313" key="7">
    <source>
        <dbReference type="EMBL" id="ROR82460.1"/>
    </source>
</evidence>
<dbReference type="InterPro" id="IPR011554">
    <property type="entry name" value="HMG_CoA_synthase_prok"/>
</dbReference>
<dbReference type="InterPro" id="IPR016039">
    <property type="entry name" value="Thiolase-like"/>
</dbReference>
<evidence type="ECO:0000256" key="4">
    <source>
        <dbReference type="PIRSR" id="PIRSR611554-2"/>
    </source>
</evidence>
<dbReference type="PANTHER" id="PTHR43323">
    <property type="entry name" value="3-HYDROXY-3-METHYLGLUTARYL COENZYME A SYNTHASE"/>
    <property type="match status" value="1"/>
</dbReference>
<dbReference type="RefSeq" id="WP_085513465.1">
    <property type="nucleotide sequence ID" value="NZ_FXAP01000005.1"/>
</dbReference>
<comment type="caution">
    <text evidence="7">The sequence shown here is derived from an EMBL/GenBank/DDBJ whole genome shotgun (WGS) entry which is preliminary data.</text>
</comment>
<comment type="similarity">
    <text evidence="1">Belongs to the thiolase-like superfamily. HMG-CoA synthase family.</text>
</comment>
<feature type="active site" description="Acyl-thioester intermediate" evidence="3">
    <location>
        <position position="119"/>
    </location>
</feature>
<feature type="binding site" evidence="4">
    <location>
        <position position="284"/>
    </location>
    <ligand>
        <name>(3S)-3-hydroxy-3-methylglutaryl-CoA</name>
        <dbReference type="ChEBI" id="CHEBI:43074"/>
    </ligand>
</feature>
<feature type="domain" description="Hydroxymethylglutaryl-coenzyme A synthase C-terminal" evidence="6">
    <location>
        <begin position="263"/>
        <end position="359"/>
    </location>
</feature>
<protein>
    <submittedName>
        <fullName evidence="7">Hydroxymethylglutaryl-CoA synthase</fullName>
    </submittedName>
</protein>
<dbReference type="Gene3D" id="3.40.47.10">
    <property type="match status" value="2"/>
</dbReference>
<dbReference type="InterPro" id="IPR013528">
    <property type="entry name" value="HMG_CoA_synth_N"/>
</dbReference>
<evidence type="ECO:0000259" key="6">
    <source>
        <dbReference type="Pfam" id="PF08540"/>
    </source>
</evidence>
<proteinExistence type="inferred from homology"/>
<feature type="domain" description="Hydroxymethylglutaryl-coenzyme A synthase C-terminal" evidence="6">
    <location>
        <begin position="183"/>
        <end position="254"/>
    </location>
</feature>
<evidence type="ECO:0000256" key="3">
    <source>
        <dbReference type="PIRSR" id="PIRSR611554-1"/>
    </source>
</evidence>